<dbReference type="InterPro" id="IPR011032">
    <property type="entry name" value="GroES-like_sf"/>
</dbReference>
<dbReference type="Gene3D" id="3.40.50.720">
    <property type="entry name" value="NAD(P)-binding Rossmann-like Domain"/>
    <property type="match status" value="1"/>
</dbReference>
<dbReference type="InterPro" id="IPR013154">
    <property type="entry name" value="ADH-like_N"/>
</dbReference>
<dbReference type="InterPro" id="IPR020843">
    <property type="entry name" value="ER"/>
</dbReference>
<dbReference type="RefSeq" id="WP_183219534.1">
    <property type="nucleotide sequence ID" value="NZ_BMPW01000009.1"/>
</dbReference>
<dbReference type="InterPro" id="IPR050700">
    <property type="entry name" value="YIM1/Zinc_Alcohol_DH_Fams"/>
</dbReference>
<organism evidence="2 3">
    <name type="scientific">Actinoplanes campanulatus</name>
    <dbReference type="NCBI Taxonomy" id="113559"/>
    <lineage>
        <taxon>Bacteria</taxon>
        <taxon>Bacillati</taxon>
        <taxon>Actinomycetota</taxon>
        <taxon>Actinomycetes</taxon>
        <taxon>Micromonosporales</taxon>
        <taxon>Micromonosporaceae</taxon>
        <taxon>Actinoplanes</taxon>
    </lineage>
</organism>
<evidence type="ECO:0000313" key="2">
    <source>
        <dbReference type="EMBL" id="MBB3095079.1"/>
    </source>
</evidence>
<dbReference type="EMBL" id="JACHXF010000005">
    <property type="protein sequence ID" value="MBB3095079.1"/>
    <property type="molecule type" value="Genomic_DNA"/>
</dbReference>
<dbReference type="PROSITE" id="PS01162">
    <property type="entry name" value="QOR_ZETA_CRYSTAL"/>
    <property type="match status" value="1"/>
</dbReference>
<name>A0A7W5FE45_9ACTN</name>
<comment type="caution">
    <text evidence="2">The sequence shown here is derived from an EMBL/GenBank/DDBJ whole genome shotgun (WGS) entry which is preliminary data.</text>
</comment>
<dbReference type="Proteomes" id="UP000590749">
    <property type="component" value="Unassembled WGS sequence"/>
</dbReference>
<dbReference type="GO" id="GO:0008270">
    <property type="term" value="F:zinc ion binding"/>
    <property type="evidence" value="ECO:0007669"/>
    <property type="project" value="InterPro"/>
</dbReference>
<dbReference type="SMART" id="SM00829">
    <property type="entry name" value="PKS_ER"/>
    <property type="match status" value="1"/>
</dbReference>
<dbReference type="Pfam" id="PF13602">
    <property type="entry name" value="ADH_zinc_N_2"/>
    <property type="match status" value="1"/>
</dbReference>
<dbReference type="SUPFAM" id="SSF51735">
    <property type="entry name" value="NAD(P)-binding Rossmann-fold domains"/>
    <property type="match status" value="1"/>
</dbReference>
<dbReference type="SUPFAM" id="SSF50129">
    <property type="entry name" value="GroES-like"/>
    <property type="match status" value="1"/>
</dbReference>
<protein>
    <submittedName>
        <fullName evidence="2">NADPH:quinone reductase-like Zn-dependent oxidoreductase</fullName>
    </submittedName>
</protein>
<dbReference type="CDD" id="cd08267">
    <property type="entry name" value="MDR1"/>
    <property type="match status" value="1"/>
</dbReference>
<dbReference type="AlphaFoldDB" id="A0A7W5FE45"/>
<keyword evidence="3" id="KW-1185">Reference proteome</keyword>
<dbReference type="GO" id="GO:0016491">
    <property type="term" value="F:oxidoreductase activity"/>
    <property type="evidence" value="ECO:0007669"/>
    <property type="project" value="InterPro"/>
</dbReference>
<dbReference type="PANTHER" id="PTHR11695">
    <property type="entry name" value="ALCOHOL DEHYDROGENASE RELATED"/>
    <property type="match status" value="1"/>
</dbReference>
<sequence length="331" mass="35186">MRAMVQDRYGETLRMAEVAAPVPADDEILVRVRAASLNARDWHIMRGDPYVARLMSPIFGRRGPAAPIRGSDVAGVVTAVGRSVTRFAPGDEVFGDVIAHDGGFAELVCVPESLAQRRPENLGFEEAATLPLAGQTALLAVREVAPVRPGHRVLVNGASGGVGTFAVQLARAYGAEVTGVCSARNADLVSSLGAEVVDYTREDFTRSGRRYDIVLDLAASRPLRALRRAVAPGGTLVLGGGGNARPGRPSLIGPVGLVVAGQTVGRLGRTRVVQLNARSEQALLATLRELAEEKTIVPVIDRAYPFEQTTEALRYLMVEHARAKVVVTFPA</sequence>
<dbReference type="InterPro" id="IPR002364">
    <property type="entry name" value="Quin_OxRdtase/zeta-crystal_CS"/>
</dbReference>
<feature type="domain" description="Enoyl reductase (ER)" evidence="1">
    <location>
        <begin position="10"/>
        <end position="327"/>
    </location>
</feature>
<reference evidence="2 3" key="1">
    <citation type="submission" date="2020-08" db="EMBL/GenBank/DDBJ databases">
        <title>Genomic Encyclopedia of Type Strains, Phase III (KMG-III): the genomes of soil and plant-associated and newly described type strains.</title>
        <authorList>
            <person name="Whitman W."/>
        </authorList>
    </citation>
    <scope>NUCLEOTIDE SEQUENCE [LARGE SCALE GENOMIC DNA]</scope>
    <source>
        <strain evidence="2 3">CECT 3287</strain>
    </source>
</reference>
<gene>
    <name evidence="2" type="ORF">FHR83_002742</name>
</gene>
<accession>A0A7W5FE45</accession>
<dbReference type="Pfam" id="PF08240">
    <property type="entry name" value="ADH_N"/>
    <property type="match status" value="1"/>
</dbReference>
<evidence type="ECO:0000313" key="3">
    <source>
        <dbReference type="Proteomes" id="UP000590749"/>
    </source>
</evidence>
<evidence type="ECO:0000259" key="1">
    <source>
        <dbReference type="SMART" id="SM00829"/>
    </source>
</evidence>
<dbReference type="InterPro" id="IPR036291">
    <property type="entry name" value="NAD(P)-bd_dom_sf"/>
</dbReference>
<dbReference type="PANTHER" id="PTHR11695:SF648">
    <property type="entry name" value="ZINC-BINDING OXIDOREDUCTASE"/>
    <property type="match status" value="1"/>
</dbReference>
<dbReference type="Gene3D" id="3.90.180.10">
    <property type="entry name" value="Medium-chain alcohol dehydrogenases, catalytic domain"/>
    <property type="match status" value="1"/>
</dbReference>
<proteinExistence type="predicted"/>